<keyword evidence="4" id="KW-0720">Serine protease</keyword>
<keyword evidence="3" id="KW-0378">Hydrolase</keyword>
<evidence type="ECO:0000256" key="1">
    <source>
        <dbReference type="ARBA" id="ARBA00006534"/>
    </source>
</evidence>
<gene>
    <name evidence="5" type="ORF">K340107D12_50310</name>
</gene>
<evidence type="ECO:0000256" key="3">
    <source>
        <dbReference type="ARBA" id="ARBA00022801"/>
    </source>
</evidence>
<dbReference type="Proteomes" id="UP001600941">
    <property type="component" value="Unassembled WGS sequence"/>
</dbReference>
<evidence type="ECO:0000313" key="5">
    <source>
        <dbReference type="EMBL" id="GAA6502215.1"/>
    </source>
</evidence>
<dbReference type="InterPro" id="IPR005320">
    <property type="entry name" value="Peptidase_S51"/>
</dbReference>
<keyword evidence="2" id="KW-0645">Protease</keyword>
<keyword evidence="6" id="KW-1185">Reference proteome</keyword>
<evidence type="ECO:0000256" key="4">
    <source>
        <dbReference type="ARBA" id="ARBA00022825"/>
    </source>
</evidence>
<dbReference type="RefSeq" id="WP_033140831.1">
    <property type="nucleotide sequence ID" value="NZ_AP031413.1"/>
</dbReference>
<name>A0ABQ0C0B2_9FIRM</name>
<comment type="similarity">
    <text evidence="1">Belongs to the peptidase S51 family.</text>
</comment>
<dbReference type="Gene3D" id="3.40.50.880">
    <property type="match status" value="1"/>
</dbReference>
<dbReference type="Pfam" id="PF03575">
    <property type="entry name" value="Peptidase_S51"/>
    <property type="match status" value="1"/>
</dbReference>
<sequence>MKRMLLVSMFQNVGDILKTIEPNLKNKTVTFIPTASLAEKLGFFVKIGKWRLKRMGLKVEELEISSSSYETIKSKLEKNDIIYISGGNTFFLLQELKRTGADKLLIKEINNGKLYIGESAGAIAVAPDIRYSAEMDKPEKAPDLKDYTGLDLIEFYVVPHYKNWELGKAAEKIIQKYATTLDLKIITDNQAILIENDTWKLLNR</sequence>
<dbReference type="SUPFAM" id="SSF52317">
    <property type="entry name" value="Class I glutamine amidotransferase-like"/>
    <property type="match status" value="1"/>
</dbReference>
<organism evidence="5 6">
    <name type="scientific">Blautia parvula</name>
    <dbReference type="NCBI Taxonomy" id="2877527"/>
    <lineage>
        <taxon>Bacteria</taxon>
        <taxon>Bacillati</taxon>
        <taxon>Bacillota</taxon>
        <taxon>Clostridia</taxon>
        <taxon>Lachnospirales</taxon>
        <taxon>Lachnospiraceae</taxon>
        <taxon>Blautia</taxon>
    </lineage>
</organism>
<dbReference type="PANTHER" id="PTHR20842">
    <property type="entry name" value="PROTEASE S51 ALPHA-ASPARTYL DIPEPTIDASE"/>
    <property type="match status" value="1"/>
</dbReference>
<evidence type="ECO:0000256" key="2">
    <source>
        <dbReference type="ARBA" id="ARBA00022670"/>
    </source>
</evidence>
<protein>
    <submittedName>
        <fullName evidence="5">Type 1 glutamine amidotransferase-like domain-containing protein</fullName>
    </submittedName>
</protein>
<dbReference type="PANTHER" id="PTHR20842:SF0">
    <property type="entry name" value="ALPHA-ASPARTYL DIPEPTIDASE"/>
    <property type="match status" value="1"/>
</dbReference>
<reference evidence="5 6" key="1">
    <citation type="submission" date="2024-04" db="EMBL/GenBank/DDBJ databases">
        <title>Defined microbial consortia suppress multidrug-resistant proinflammatory Enterobacteriaceae via ecological control.</title>
        <authorList>
            <person name="Furuichi M."/>
            <person name="Kawaguchi T."/>
            <person name="Pust M."/>
            <person name="Yasuma K."/>
            <person name="Plichta D."/>
            <person name="Hasegawa N."/>
            <person name="Ohya T."/>
            <person name="Bhattarai S."/>
            <person name="Sasajima S."/>
            <person name="Aoto Y."/>
            <person name="Tuganbaev T."/>
            <person name="Yaginuma M."/>
            <person name="Ueda M."/>
            <person name="Okahashi N."/>
            <person name="Amafuji K."/>
            <person name="Kiridooshi Y."/>
            <person name="Sugita K."/>
            <person name="Strazar M."/>
            <person name="Skelly A."/>
            <person name="Suda W."/>
            <person name="Hattori M."/>
            <person name="Nakamoto N."/>
            <person name="Caballero S."/>
            <person name="Norman J."/>
            <person name="Olle B."/>
            <person name="Tanoue T."/>
            <person name="Arita M."/>
            <person name="Bucci V."/>
            <person name="Atarashi K."/>
            <person name="Xavier R."/>
            <person name="Honda K."/>
        </authorList>
    </citation>
    <scope>NUCLEOTIDE SEQUENCE [LARGE SCALE GENOMIC DNA]</scope>
    <source>
        <strain evidence="6">k34-0107-D12</strain>
    </source>
</reference>
<dbReference type="EMBL" id="BAABZQ010000001">
    <property type="protein sequence ID" value="GAA6502215.1"/>
    <property type="molecule type" value="Genomic_DNA"/>
</dbReference>
<accession>A0ABQ0C0B2</accession>
<comment type="caution">
    <text evidence="5">The sequence shown here is derived from an EMBL/GenBank/DDBJ whole genome shotgun (WGS) entry which is preliminary data.</text>
</comment>
<evidence type="ECO:0000313" key="6">
    <source>
        <dbReference type="Proteomes" id="UP001600941"/>
    </source>
</evidence>
<dbReference type="InterPro" id="IPR029062">
    <property type="entry name" value="Class_I_gatase-like"/>
</dbReference>
<proteinExistence type="inferred from homology"/>